<organism evidence="1 2">
    <name type="scientific">Elysia crispata</name>
    <name type="common">lettuce slug</name>
    <dbReference type="NCBI Taxonomy" id="231223"/>
    <lineage>
        <taxon>Eukaryota</taxon>
        <taxon>Metazoa</taxon>
        <taxon>Spiralia</taxon>
        <taxon>Lophotrochozoa</taxon>
        <taxon>Mollusca</taxon>
        <taxon>Gastropoda</taxon>
        <taxon>Heterobranchia</taxon>
        <taxon>Euthyneura</taxon>
        <taxon>Panpulmonata</taxon>
        <taxon>Sacoglossa</taxon>
        <taxon>Placobranchoidea</taxon>
        <taxon>Plakobranchidae</taxon>
        <taxon>Elysia</taxon>
    </lineage>
</organism>
<comment type="caution">
    <text evidence="1">The sequence shown here is derived from an EMBL/GenBank/DDBJ whole genome shotgun (WGS) entry which is preliminary data.</text>
</comment>
<evidence type="ECO:0000313" key="2">
    <source>
        <dbReference type="Proteomes" id="UP001283361"/>
    </source>
</evidence>
<reference evidence="1" key="1">
    <citation type="journal article" date="2023" name="G3 (Bethesda)">
        <title>A reference genome for the long-term kleptoplast-retaining sea slug Elysia crispata morphotype clarki.</title>
        <authorList>
            <person name="Eastman K.E."/>
            <person name="Pendleton A.L."/>
            <person name="Shaikh M.A."/>
            <person name="Suttiyut T."/>
            <person name="Ogas R."/>
            <person name="Tomko P."/>
            <person name="Gavelis G."/>
            <person name="Widhalm J.R."/>
            <person name="Wisecaver J.H."/>
        </authorList>
    </citation>
    <scope>NUCLEOTIDE SEQUENCE</scope>
    <source>
        <strain evidence="1">ECLA1</strain>
    </source>
</reference>
<name>A0AAE1AIK9_9GAST</name>
<evidence type="ECO:0000313" key="1">
    <source>
        <dbReference type="EMBL" id="KAK3787422.1"/>
    </source>
</evidence>
<dbReference type="Proteomes" id="UP001283361">
    <property type="component" value="Unassembled WGS sequence"/>
</dbReference>
<dbReference type="EMBL" id="JAWDGP010001865">
    <property type="protein sequence ID" value="KAK3787422.1"/>
    <property type="molecule type" value="Genomic_DNA"/>
</dbReference>
<protein>
    <submittedName>
        <fullName evidence="1">Uncharacterized protein</fullName>
    </submittedName>
</protein>
<dbReference type="AlphaFoldDB" id="A0AAE1AIK9"/>
<sequence length="74" mass="8244">MEGPHLRSGADLALWVTAQLVTDNRGHSYGLPEVNLLNEFDIKLQKHLLPSISDIPNNTIDFDANKEYLGVRDG</sequence>
<keyword evidence="2" id="KW-1185">Reference proteome</keyword>
<accession>A0AAE1AIK9</accession>
<gene>
    <name evidence="1" type="ORF">RRG08_032378</name>
</gene>
<proteinExistence type="predicted"/>